<keyword evidence="3" id="KW-1185">Reference proteome</keyword>
<feature type="region of interest" description="Disordered" evidence="1">
    <location>
        <begin position="43"/>
        <end position="108"/>
    </location>
</feature>
<dbReference type="EMBL" id="BJWL01000004">
    <property type="protein sequence ID" value="GFY85267.1"/>
    <property type="molecule type" value="Genomic_DNA"/>
</dbReference>
<dbReference type="PANTHER" id="PTHR33240:SF15">
    <property type="entry name" value="GAG-PRO-LIKE PROTEIN"/>
    <property type="match status" value="1"/>
</dbReference>
<name>A0A7J0EI02_9ERIC</name>
<feature type="compositionally biased region" description="Basic residues" evidence="1">
    <location>
        <begin position="58"/>
        <end position="70"/>
    </location>
</feature>
<organism evidence="2 3">
    <name type="scientific">Actinidia rufa</name>
    <dbReference type="NCBI Taxonomy" id="165716"/>
    <lineage>
        <taxon>Eukaryota</taxon>
        <taxon>Viridiplantae</taxon>
        <taxon>Streptophyta</taxon>
        <taxon>Embryophyta</taxon>
        <taxon>Tracheophyta</taxon>
        <taxon>Spermatophyta</taxon>
        <taxon>Magnoliopsida</taxon>
        <taxon>eudicotyledons</taxon>
        <taxon>Gunneridae</taxon>
        <taxon>Pentapetalae</taxon>
        <taxon>asterids</taxon>
        <taxon>Ericales</taxon>
        <taxon>Actinidiaceae</taxon>
        <taxon>Actinidia</taxon>
    </lineage>
</organism>
<gene>
    <name evidence="2" type="ORF">Acr_04g0000050</name>
</gene>
<evidence type="ECO:0000313" key="3">
    <source>
        <dbReference type="Proteomes" id="UP000585474"/>
    </source>
</evidence>
<proteinExistence type="predicted"/>
<dbReference type="PANTHER" id="PTHR33240">
    <property type="entry name" value="OS08G0508500 PROTEIN"/>
    <property type="match status" value="1"/>
</dbReference>
<evidence type="ECO:0000256" key="1">
    <source>
        <dbReference type="SAM" id="MobiDB-lite"/>
    </source>
</evidence>
<sequence>MHLRRLLRRPSTSSPLDNNAKSMANTSQAPDLEGIIYHEMHGDQDSQSRHSAGQGHSAKSHHRSASLHSRRYGDNRPTIGDIQTIHGGLGSGGCSSSSQKRHAREANGRVKEEVYNLSAPLTEAHQPITFTNDALRGLHLSHDNALMKIGRNRLHPFHTALVEFKGSSTNPLGWIKLLLTLGVEPHQTTVWQDFIVVDYPSPYNAILGCLTLGKIKAITSTYHLMMKFPTSIGIGKIGLHSPDVEKTSFFLKTSFLVEECKGDVSEIGQQDVQGDDRENNGGLTIKAQALADFIDDYTYDVVPKPEITLPERDYLINNIRMVAYLDEVKGMSMKIREFKIRQIHMQYNKKADALANLALAFNFISNRSKPLEFLPNPSIDFARTIFQTIVDPTWMDDIIAYIKDEKLPLDKLQAQQIQYRSNRFCLI</sequence>
<feature type="region of interest" description="Disordered" evidence="1">
    <location>
        <begin position="1"/>
        <end position="25"/>
    </location>
</feature>
<accession>A0A7J0EI02</accession>
<protein>
    <submittedName>
        <fullName evidence="2">Uncharacterized protein</fullName>
    </submittedName>
</protein>
<comment type="caution">
    <text evidence="2">The sequence shown here is derived from an EMBL/GenBank/DDBJ whole genome shotgun (WGS) entry which is preliminary data.</text>
</comment>
<dbReference type="Proteomes" id="UP000585474">
    <property type="component" value="Unassembled WGS sequence"/>
</dbReference>
<reference evidence="2 3" key="1">
    <citation type="submission" date="2019-07" db="EMBL/GenBank/DDBJ databases">
        <title>De Novo Assembly of kiwifruit Actinidia rufa.</title>
        <authorList>
            <person name="Sugita-Konishi S."/>
            <person name="Sato K."/>
            <person name="Mori E."/>
            <person name="Abe Y."/>
            <person name="Kisaki G."/>
            <person name="Hamano K."/>
            <person name="Suezawa K."/>
            <person name="Otani M."/>
            <person name="Fukuda T."/>
            <person name="Manabe T."/>
            <person name="Gomi K."/>
            <person name="Tabuchi M."/>
            <person name="Akimitsu K."/>
            <person name="Kataoka I."/>
        </authorList>
    </citation>
    <scope>NUCLEOTIDE SEQUENCE [LARGE SCALE GENOMIC DNA]</scope>
    <source>
        <strain evidence="3">cv. Fuchu</strain>
    </source>
</reference>
<dbReference type="AlphaFoldDB" id="A0A7J0EI02"/>
<evidence type="ECO:0000313" key="2">
    <source>
        <dbReference type="EMBL" id="GFY85267.1"/>
    </source>
</evidence>